<dbReference type="GO" id="GO:0000049">
    <property type="term" value="F:tRNA binding"/>
    <property type="evidence" value="ECO:0007669"/>
    <property type="project" value="UniProtKB-KW"/>
</dbReference>
<dbReference type="Gene3D" id="3.30.930.10">
    <property type="entry name" value="Bira Bifunctional Protein, Domain 2"/>
    <property type="match status" value="1"/>
</dbReference>
<dbReference type="AlphaFoldDB" id="A0A0P4VYT7"/>
<dbReference type="InterPro" id="IPR023033">
    <property type="entry name" value="Ala_tRNA_ligase_euk/bac"/>
</dbReference>
<feature type="binding site" evidence="15">
    <location>
        <position position="766"/>
    </location>
    <ligand>
        <name>Zn(2+)</name>
        <dbReference type="ChEBI" id="CHEBI:29105"/>
    </ligand>
</feature>
<dbReference type="InterPro" id="IPR012947">
    <property type="entry name" value="tRNA_SAD"/>
</dbReference>
<comment type="function">
    <text evidence="15">Catalyzes the attachment of alanine to tRNA(Ala) in a two-step reaction: alanine is first activated by ATP to form Ala-AMP and then transferred to the acceptor end of tRNA(Ala). Also edits incorrectly charged tRNA(Ala) via its editing domain.</text>
</comment>
<dbReference type="PRINTS" id="PR00980">
    <property type="entry name" value="TRNASYNTHALA"/>
</dbReference>
<dbReference type="InterPro" id="IPR002318">
    <property type="entry name" value="Ala-tRNA-lgiase_IIc"/>
</dbReference>
<keyword evidence="12 15" id="KW-0030">Aminoacyl-tRNA synthetase</keyword>
<dbReference type="GO" id="GO:0006419">
    <property type="term" value="P:alanyl-tRNA aminoacylation"/>
    <property type="evidence" value="ECO:0007669"/>
    <property type="project" value="InterPro"/>
</dbReference>
<evidence type="ECO:0000256" key="5">
    <source>
        <dbReference type="ARBA" id="ARBA00022598"/>
    </source>
</evidence>
<comment type="cofactor">
    <cofactor evidence="15">
        <name>Zn(2+)</name>
        <dbReference type="ChEBI" id="CHEBI:29105"/>
    </cofactor>
    <text evidence="15">Binds 1 zinc ion per subunit.</text>
</comment>
<evidence type="ECO:0000256" key="8">
    <source>
        <dbReference type="ARBA" id="ARBA00022833"/>
    </source>
</evidence>
<dbReference type="InterPro" id="IPR018163">
    <property type="entry name" value="Thr/Ala-tRNA-synth_IIc_edit"/>
</dbReference>
<dbReference type="GO" id="GO:0005739">
    <property type="term" value="C:mitochondrion"/>
    <property type="evidence" value="ECO:0007669"/>
    <property type="project" value="TreeGrafter"/>
</dbReference>
<keyword evidence="9 15" id="KW-0067">ATP-binding</keyword>
<evidence type="ECO:0000256" key="6">
    <source>
        <dbReference type="ARBA" id="ARBA00022723"/>
    </source>
</evidence>
<proteinExistence type="inferred from homology"/>
<dbReference type="NCBIfam" id="TIGR00344">
    <property type="entry name" value="alaS"/>
    <property type="match status" value="1"/>
</dbReference>
<dbReference type="EC" id="6.1.1.7" evidence="2"/>
<dbReference type="FunFam" id="3.30.930.10:FF:000011">
    <property type="entry name" value="Alanine--tRNA ligase, cytoplasmic"/>
    <property type="match status" value="1"/>
</dbReference>
<dbReference type="EMBL" id="GDRN01106859">
    <property type="protein sequence ID" value="JAI57520.1"/>
    <property type="molecule type" value="Transcribed_RNA"/>
</dbReference>
<keyword evidence="4 15" id="KW-0820">tRNA-binding</keyword>
<organism evidence="17">
    <name type="scientific">Scylla olivacea</name>
    <name type="common">Orange mud crab</name>
    <name type="synonym">Cancer olivacea</name>
    <dbReference type="NCBI Taxonomy" id="85551"/>
    <lineage>
        <taxon>Eukaryota</taxon>
        <taxon>Metazoa</taxon>
        <taxon>Ecdysozoa</taxon>
        <taxon>Arthropoda</taxon>
        <taxon>Crustacea</taxon>
        <taxon>Multicrustacea</taxon>
        <taxon>Malacostraca</taxon>
        <taxon>Eumalacostraca</taxon>
        <taxon>Eucarida</taxon>
        <taxon>Decapoda</taxon>
        <taxon>Pleocyemata</taxon>
        <taxon>Brachyura</taxon>
        <taxon>Eubrachyura</taxon>
        <taxon>Portunoidea</taxon>
        <taxon>Portunidae</taxon>
        <taxon>Portuninae</taxon>
        <taxon>Scylla</taxon>
    </lineage>
</organism>
<dbReference type="InterPro" id="IPR045864">
    <property type="entry name" value="aa-tRNA-synth_II/BPL/LPL"/>
</dbReference>
<dbReference type="SUPFAM" id="SSF50447">
    <property type="entry name" value="Translation proteins"/>
    <property type="match status" value="1"/>
</dbReference>
<name>A0A0P4VYT7_SCYOL</name>
<dbReference type="PANTHER" id="PTHR11777">
    <property type="entry name" value="ALANYL-TRNA SYNTHETASE"/>
    <property type="match status" value="1"/>
</dbReference>
<dbReference type="InterPro" id="IPR018164">
    <property type="entry name" value="Ala-tRNA-synth_IIc_N"/>
</dbReference>
<dbReference type="PROSITE" id="PS50860">
    <property type="entry name" value="AA_TRNA_LIGASE_II_ALA"/>
    <property type="match status" value="1"/>
</dbReference>
<dbReference type="EMBL" id="GDRN01106858">
    <property type="protein sequence ID" value="JAI57521.1"/>
    <property type="molecule type" value="Transcribed_RNA"/>
</dbReference>
<dbReference type="FunFam" id="3.30.980.10:FF:000004">
    <property type="entry name" value="Alanine--tRNA ligase, cytoplasmic"/>
    <property type="match status" value="1"/>
</dbReference>
<evidence type="ECO:0000256" key="7">
    <source>
        <dbReference type="ARBA" id="ARBA00022741"/>
    </source>
</evidence>
<keyword evidence="11 15" id="KW-0648">Protein biosynthesis</keyword>
<keyword evidence="8 15" id="KW-0862">Zinc</keyword>
<dbReference type="GO" id="GO:0008270">
    <property type="term" value="F:zinc ion binding"/>
    <property type="evidence" value="ECO:0007669"/>
    <property type="project" value="UniProtKB-UniRule"/>
</dbReference>
<dbReference type="SMART" id="SM00863">
    <property type="entry name" value="tRNA_SAD"/>
    <property type="match status" value="1"/>
</dbReference>
<comment type="subunit">
    <text evidence="15">Monomer.</text>
</comment>
<keyword evidence="5 15" id="KW-0436">Ligase</keyword>
<dbReference type="CDD" id="cd00673">
    <property type="entry name" value="AlaRS_core"/>
    <property type="match status" value="1"/>
</dbReference>
<dbReference type="Pfam" id="PF07973">
    <property type="entry name" value="tRNA_SAD"/>
    <property type="match status" value="1"/>
</dbReference>
<accession>A0A0P4VYT7</accession>
<evidence type="ECO:0000256" key="2">
    <source>
        <dbReference type="ARBA" id="ARBA00013168"/>
    </source>
</evidence>
<dbReference type="InterPro" id="IPR018165">
    <property type="entry name" value="Ala-tRNA-synth_IIc_core"/>
</dbReference>
<dbReference type="Pfam" id="PF01411">
    <property type="entry name" value="tRNA-synt_2c"/>
    <property type="match status" value="2"/>
</dbReference>
<evidence type="ECO:0000256" key="14">
    <source>
        <dbReference type="ARBA" id="ARBA00048300"/>
    </source>
</evidence>
<evidence type="ECO:0000256" key="4">
    <source>
        <dbReference type="ARBA" id="ARBA00022555"/>
    </source>
</evidence>
<evidence type="ECO:0000256" key="13">
    <source>
        <dbReference type="ARBA" id="ARBA00032577"/>
    </source>
</evidence>
<comment type="domain">
    <text evidence="15">Consists of three domains; the N-terminal catalytic domain, the editing domain and the C-terminal C-Ala domain. The editing domain removes incorrectly charged amino acids, while the C-Ala domain, along with tRNA(Ala), serves as a bridge to cooperatively bring together the editing and aminoacylation centers thus stimulating deacylation of misacylated tRNAs.</text>
</comment>
<dbReference type="SUPFAM" id="SSF55681">
    <property type="entry name" value="Class II aaRS and biotin synthetases"/>
    <property type="match status" value="1"/>
</dbReference>
<dbReference type="HAMAP" id="MF_00036_B">
    <property type="entry name" value="Ala_tRNA_synth_B"/>
    <property type="match status" value="1"/>
</dbReference>
<dbReference type="GO" id="GO:0004813">
    <property type="term" value="F:alanine-tRNA ligase activity"/>
    <property type="evidence" value="ECO:0007669"/>
    <property type="project" value="UniProtKB-UniRule"/>
</dbReference>
<feature type="binding site" evidence="15">
    <location>
        <position position="762"/>
    </location>
    <ligand>
        <name>Zn(2+)</name>
        <dbReference type="ChEBI" id="CHEBI:29105"/>
    </ligand>
</feature>
<dbReference type="SUPFAM" id="SSF101353">
    <property type="entry name" value="Putative anticodon-binding domain of alanyl-tRNA synthetase (AlaRS)"/>
    <property type="match status" value="1"/>
</dbReference>
<evidence type="ECO:0000259" key="16">
    <source>
        <dbReference type="PROSITE" id="PS50860"/>
    </source>
</evidence>
<evidence type="ECO:0000256" key="3">
    <source>
        <dbReference type="ARBA" id="ARBA00017959"/>
    </source>
</evidence>
<dbReference type="Gene3D" id="3.30.980.10">
    <property type="entry name" value="Threonyl-trna Synthetase, Chain A, domain 2"/>
    <property type="match status" value="1"/>
</dbReference>
<dbReference type="GO" id="GO:0002161">
    <property type="term" value="F:aminoacyl-tRNA deacylase activity"/>
    <property type="evidence" value="ECO:0007669"/>
    <property type="project" value="TreeGrafter"/>
</dbReference>
<feature type="binding site" evidence="15">
    <location>
        <position position="650"/>
    </location>
    <ligand>
        <name>Zn(2+)</name>
        <dbReference type="ChEBI" id="CHEBI:29105"/>
    </ligand>
</feature>
<feature type="binding site" evidence="15">
    <location>
        <position position="646"/>
    </location>
    <ligand>
        <name>Zn(2+)</name>
        <dbReference type="ChEBI" id="CHEBI:29105"/>
    </ligand>
</feature>
<dbReference type="InterPro" id="IPR050058">
    <property type="entry name" value="Ala-tRNA_ligase"/>
</dbReference>
<comment type="similarity">
    <text evidence="1">Belongs to the class-II aminoacyl-tRNA synthetase family. Alax-L subfamily.</text>
</comment>
<evidence type="ECO:0000313" key="17">
    <source>
        <dbReference type="EMBL" id="JAI57521.1"/>
    </source>
</evidence>
<dbReference type="SUPFAM" id="SSF55186">
    <property type="entry name" value="ThrRS/AlaRS common domain"/>
    <property type="match status" value="1"/>
</dbReference>
<evidence type="ECO:0000256" key="15">
    <source>
        <dbReference type="HAMAP-Rule" id="MF_03133"/>
    </source>
</evidence>
<evidence type="ECO:0000256" key="9">
    <source>
        <dbReference type="ARBA" id="ARBA00022840"/>
    </source>
</evidence>
<sequence length="1017" mass="113318">MMQWRRGLLRVVWGAPGWVVAGRALHWPANKVRSTFLQYFENLDHHVVSSSPVIPWNDRTLTYVNAGMNQFKPVFLGEAERPCARAASSQKCVRVGGKHNDLADVGTDTYHHTFFEMMGSWSFGDYFKEEACRMAWRLLTEVYQLPPSSLYVTYFKGDEDLGLEADLEVKHIWRGIGVPEERILPFGMKDNFWEMGMFGPCGPCTEIHYDRLSRPYAGERVNLGVEDLIELWNIVFIQFERLQDSSLRNLGTHFVDTGMGLERITAVLNNKSSNYDTDLFMPIFSAIQRMSGRPVYSGGFSRDNQCLDTAYRVLADHTRMVTVCLADGMFPQECYNLNHIIKRSLSIGCKHFGFTRGHGGLGELARVVAETLGQAYPELMTQLPRITTVLEHEEEAFYDTQKDVSRGWKNLVMERPELASVTCYHVPRSVEGIEDMLPHLPKWRERGNTLPGDAAHKLYATYGFSIALINELAQVYGLVVDEEGLEAAMEEARQRAREGQVRAYYSMGVNKDGGLLEDLRASNIPLTDDSAKYLYNTDSQGRYEFPPVETNILALVVDGSRVESIRGSATVGVILKATNFYHESGGQDGDTGWLETSGARLRVSSVDNIGGYLIHWGILEHGEVAVGDTAVVRISEMPRLGCMRNHTATHLLNSVIKTITGVSCQTSSRVTPDYLLLQLHTYQALTPSALTEAHHLIKSWIAQQCPIHRRTIGFQELLQEGSVTLVPGEVYPYSVHVISSRARRDSAIQEGEVGYLESREPCCGTHLLNTAHIGTFVIESVSKAGQSNIRIRGLCGEEAARAESNGVAALQKMREWERLVNEAMSAGAKDRLLHLDQDIKEWHAGVSAKLLPHLVRCSISQAVEDLARLLKKSIRVDANVEMANEVKDIMSRQPAGAIIHLVETDFGTSKPKLRQATKIAKDWPILLMVKTNGIVMARCTLPEGMAGQGASAQEWLSCVQDSLGGCVETPPDKSPRLVANLRSSKLKPRILQEKLQEALEASSKYIGKFSVQAGKSS</sequence>
<comment type="catalytic activity">
    <reaction evidence="14 15">
        <text>tRNA(Ala) + L-alanine + ATP = L-alanyl-tRNA(Ala) + AMP + diphosphate</text>
        <dbReference type="Rhea" id="RHEA:12540"/>
        <dbReference type="Rhea" id="RHEA-COMP:9657"/>
        <dbReference type="Rhea" id="RHEA-COMP:9923"/>
        <dbReference type="ChEBI" id="CHEBI:30616"/>
        <dbReference type="ChEBI" id="CHEBI:33019"/>
        <dbReference type="ChEBI" id="CHEBI:57972"/>
        <dbReference type="ChEBI" id="CHEBI:78442"/>
        <dbReference type="ChEBI" id="CHEBI:78497"/>
        <dbReference type="ChEBI" id="CHEBI:456215"/>
        <dbReference type="EC" id="6.1.1.7"/>
    </reaction>
</comment>
<dbReference type="Gene3D" id="2.40.30.130">
    <property type="match status" value="1"/>
</dbReference>
<evidence type="ECO:0000256" key="11">
    <source>
        <dbReference type="ARBA" id="ARBA00022917"/>
    </source>
</evidence>
<keyword evidence="10 15" id="KW-0694">RNA-binding</keyword>
<evidence type="ECO:0000256" key="12">
    <source>
        <dbReference type="ARBA" id="ARBA00023146"/>
    </source>
</evidence>
<keyword evidence="6 15" id="KW-0479">Metal-binding</keyword>
<dbReference type="PANTHER" id="PTHR11777:SF9">
    <property type="entry name" value="ALANINE--TRNA LIGASE, CYTOPLASMIC"/>
    <property type="match status" value="1"/>
</dbReference>
<evidence type="ECO:0000256" key="10">
    <source>
        <dbReference type="ARBA" id="ARBA00022884"/>
    </source>
</evidence>
<protein>
    <recommendedName>
        <fullName evidence="3">Alanine--tRNA ligase</fullName>
        <ecNumber evidence="2">6.1.1.7</ecNumber>
    </recommendedName>
    <alternativeName>
        <fullName evidence="13">Alanyl-tRNA synthetase</fullName>
    </alternativeName>
</protein>
<evidence type="ECO:0000256" key="1">
    <source>
        <dbReference type="ARBA" id="ARBA00008429"/>
    </source>
</evidence>
<dbReference type="GO" id="GO:0005524">
    <property type="term" value="F:ATP binding"/>
    <property type="evidence" value="ECO:0007669"/>
    <property type="project" value="UniProtKB-UniRule"/>
</dbReference>
<dbReference type="InterPro" id="IPR018162">
    <property type="entry name" value="Ala-tRNA-ligase_IIc_anticod-bd"/>
</dbReference>
<keyword evidence="7 15" id="KW-0547">Nucleotide-binding</keyword>
<dbReference type="InterPro" id="IPR009000">
    <property type="entry name" value="Transl_B-barrel_sf"/>
</dbReference>
<dbReference type="EMBL" id="GDRN01106861">
    <property type="protein sequence ID" value="JAI57518.1"/>
    <property type="molecule type" value="Transcribed_RNA"/>
</dbReference>
<feature type="domain" description="Alanyl-transfer RNA synthetases family profile" evidence="16">
    <location>
        <begin position="27"/>
        <end position="805"/>
    </location>
</feature>
<reference evidence="17" key="1">
    <citation type="submission" date="2015-09" db="EMBL/GenBank/DDBJ databases">
        <title>Scylla olivacea transcriptome.</title>
        <authorList>
            <person name="Ikhwanuddin M."/>
        </authorList>
    </citation>
    <scope>NUCLEOTIDE SEQUENCE</scope>
</reference>